<keyword evidence="5" id="KW-0677">Repeat</keyword>
<dbReference type="SMART" id="SM00181">
    <property type="entry name" value="EGF"/>
    <property type="match status" value="5"/>
</dbReference>
<dbReference type="Pfam" id="PF23263">
    <property type="entry name" value="C8-3_MUC4"/>
    <property type="match status" value="1"/>
</dbReference>
<evidence type="ECO:0000256" key="3">
    <source>
        <dbReference type="ARBA" id="ARBA00022692"/>
    </source>
</evidence>
<evidence type="ECO:0000313" key="16">
    <source>
        <dbReference type="Proteomes" id="UP000838412"/>
    </source>
</evidence>
<dbReference type="PROSITE" id="PS50026">
    <property type="entry name" value="EGF_3"/>
    <property type="match status" value="3"/>
</dbReference>
<keyword evidence="4 11" id="KW-0732">Signal</keyword>
<keyword evidence="3" id="KW-0812">Transmembrane</keyword>
<dbReference type="InterPro" id="IPR049883">
    <property type="entry name" value="NOTCH1_EGF-like"/>
</dbReference>
<dbReference type="GO" id="GO:0016020">
    <property type="term" value="C:membrane"/>
    <property type="evidence" value="ECO:0007669"/>
    <property type="project" value="UniProtKB-SubCell"/>
</dbReference>
<feature type="compositionally biased region" description="Polar residues" evidence="10">
    <location>
        <begin position="68"/>
        <end position="97"/>
    </location>
</feature>
<evidence type="ECO:0000256" key="4">
    <source>
        <dbReference type="ARBA" id="ARBA00022729"/>
    </source>
</evidence>
<keyword evidence="16" id="KW-1185">Reference proteome</keyword>
<sequence>MAMQGKPCGRTVPVTLWVVAMAAALFQVINGQTTEMTPTDATSVTEMLTTVNMKGNNSAEGRVDQTSEESATTEFYSTPNPGTSEETNIQTTQSTRVSTEEEDLVSTEAMVETTSVLETTDPTEETATTTDSSAEEYLSTSRAQINGTTATTEEVATESDPTERVIVSTATAPLTYPSEQTEEAVPTEFAETEPVPTESSSPDFMSTEVTSVPSAITESEEEVTGEPIATQSVLNVITNTEAETVSTEGIITQSGSNVATITGVSASTEEMATQSGPHVVTITGVSVSTEEMTTQSASKEAIDISTSTEGMTTQSGLDMTTTGVSASSEEMTTQSASNEANDTSVSTEVMTTESVPTEVLRTDGALSTEVLTTQSAFNGVINTGEPVSTEDLETQSIPTEVSHTEALSTEVISTRSISNDVISTEDPVPTLDVETQPSPTEVFNTDEAVSTEFITPEAVTDTSMMTTDLESLSTDTQVTKEAIPTESWTTKVEAPDELLSTTMESPTERTATAKPFLTTESDVLATGTDDLLTEGPRVTIVTQPLQIAGTTFPSVTTAASTHLDVGPTSSPSEGTSTQTGTLSEATLEPMTVSPIPDGTGLSTVSTNTVPVDVTEDYSATTEDMDLTDATASTEIDTTVTGQTMELSTVDVIATTEEATYDIATSVTQRSHTLAASQPTSTTLQPGLIPDTTTSPVADVTTEIMSATEKLDDFSVPVTAVDHLMTRLSVSTVEPIVSTEALTETSSTDITLLSVSTVEPIVSTEALTETSSTDMTLLSASTVGPIVSTESPTETSSMDMTLLSVSTVEPIVSTEALTETSSTDMTLLSVSTVEPIVSTESLTQTSRADVTTTSSLTTSVFTVSTSAQPDNTTMHTTVNPTKETDIEDYIQDVDICHENATCINTTSGHACVCRRGFQGDGRNCSDIDECSMQPPVPAAAAEISRHGCSDVCVNTVGSYHCACPEYFTLKGDGKTCEAEESCTASANPCRPTVHSKCAVANGTYVCSCSPGIHLASNGYRCEDTDECSSGHHNCHASAQCTNTYGGFSCTCSDGYIGDGTNCTDVDECTSGTASCDENASCENTGGSYTCTCNENYESTVPESTGFMGQCREVRLFPDGLEGHRLFGNSTTEGMSPLIEIPEGMPMPGGRLCNSAYILENGVIVITTLKASQRSAVRPTYRHPTTDPNAFGETVCGVIAPFWADVIMGENYPSEVRYEVYQQETGRGRVRSSLRGPPSRGLNKNAILRRLSMLISLEFGTTDMMTYALVVTWKNMTMAGDPARDGIPTNTFQAVLTTDRRKTYALYLYDDRRMQWDPQISQDNLVDGKWPAFMGYIIRGKTGLLTVVEDENSRQKSSMENGQKNCSQPNVYCLDRKSEGGWIYRIDDNNATYVNPRKQCMDWYLVQTDVTDMFGSLPPCPTTAAHAHLDPRWKAAFDVSSGDRLCFDLNRPLSSSGGNMLCCYQMPEGAFIRNNRERSGTFERRERGSASYQTIDAKARDFCCLDYGSKYCDMYFEKRPMGSTEGYFPPRTSAAAGDPHILTLDRVRYSFNGLGEYLLCHTTPSFASSQSAATFSLQGRTKLVDVEPGKTPRATVFSAIGARSTANSVQMYLDEKGEALHIMIDDVNMTFTQYQGGQDTFDDGRLVMTTDSEGNVTSVKVIFDIGVSVEVKAGYQMLTYTAIMPSDLMGNLQGMMGNFNDNTTDEFHWPNGTAVGFSNNTNPSEEELYGFGESWSLKSVANLRMEDATNLTLFHFYPDGQSAATYGNDSFTPLFFDLGAMFENDTERQRAVQVCGGPDKKECLFDIALTGNEAVGVAAEQGMKSAEISNNVLGNTPPRLNVTSEIRAVVGQKFFLHITVEDDGQVSVSLTGPGEIDGNNTFR</sequence>
<evidence type="ECO:0000256" key="11">
    <source>
        <dbReference type="SAM" id="SignalP"/>
    </source>
</evidence>
<feature type="chain" id="PRO_5035467555" evidence="11">
    <location>
        <begin position="32"/>
        <end position="1881"/>
    </location>
</feature>
<dbReference type="Pfam" id="PF12947">
    <property type="entry name" value="EGF_3"/>
    <property type="match status" value="2"/>
</dbReference>
<comment type="caution">
    <text evidence="9">Lacks conserved residue(s) required for the propagation of feature annotation.</text>
</comment>
<dbReference type="CDD" id="cd00053">
    <property type="entry name" value="EGF"/>
    <property type="match status" value="1"/>
</dbReference>
<keyword evidence="6" id="KW-1133">Transmembrane helix</keyword>
<dbReference type="EMBL" id="OV696694">
    <property type="protein sequence ID" value="CAH1273471.1"/>
    <property type="molecule type" value="Genomic_DNA"/>
</dbReference>
<feature type="domain" description="VWFD" evidence="14">
    <location>
        <begin position="1529"/>
        <end position="1741"/>
    </location>
</feature>
<dbReference type="PANTHER" id="PTHR13802">
    <property type="entry name" value="MUCIN 4-RELATED"/>
    <property type="match status" value="1"/>
</dbReference>
<dbReference type="FunFam" id="2.10.25.10:FF:000038">
    <property type="entry name" value="Fibrillin 2"/>
    <property type="match status" value="2"/>
</dbReference>
<feature type="compositionally biased region" description="Polar residues" evidence="10">
    <location>
        <begin position="310"/>
        <end position="342"/>
    </location>
</feature>
<feature type="region of interest" description="Disordered" evidence="10">
    <location>
        <begin position="563"/>
        <end position="582"/>
    </location>
</feature>
<keyword evidence="2 9" id="KW-0245">EGF-like domain</keyword>
<feature type="region of interest" description="Disordered" evidence="10">
    <location>
        <begin position="381"/>
        <end position="405"/>
    </location>
</feature>
<evidence type="ECO:0000256" key="7">
    <source>
        <dbReference type="ARBA" id="ARBA00023136"/>
    </source>
</evidence>
<accession>A0A8K0AEX8</accession>
<dbReference type="InterPro" id="IPR000742">
    <property type="entry name" value="EGF"/>
</dbReference>
<comment type="subcellular location">
    <subcellularLocation>
        <location evidence="1">Membrane</location>
    </subcellularLocation>
</comment>
<dbReference type="PROSITE" id="PS01187">
    <property type="entry name" value="EGF_CA"/>
    <property type="match status" value="1"/>
</dbReference>
<dbReference type="SMART" id="SM00179">
    <property type="entry name" value="EGF_CA"/>
    <property type="match status" value="4"/>
</dbReference>
<feature type="domain" description="AMOP" evidence="13">
    <location>
        <begin position="1390"/>
        <end position="1517"/>
    </location>
</feature>
<feature type="compositionally biased region" description="Polar residues" evidence="10">
    <location>
        <begin position="394"/>
        <end position="405"/>
    </location>
</feature>
<dbReference type="InterPro" id="IPR001846">
    <property type="entry name" value="VWF_type-D"/>
</dbReference>
<dbReference type="SMART" id="SM00539">
    <property type="entry name" value="NIDO"/>
    <property type="match status" value="1"/>
</dbReference>
<dbReference type="Pfam" id="PF07645">
    <property type="entry name" value="EGF_CA"/>
    <property type="match status" value="2"/>
</dbReference>
<dbReference type="Proteomes" id="UP000838412">
    <property type="component" value="Chromosome 9"/>
</dbReference>
<dbReference type="InterPro" id="IPR005533">
    <property type="entry name" value="AMOP_dom"/>
</dbReference>
<evidence type="ECO:0000256" key="1">
    <source>
        <dbReference type="ARBA" id="ARBA00004370"/>
    </source>
</evidence>
<evidence type="ECO:0000256" key="6">
    <source>
        <dbReference type="ARBA" id="ARBA00022989"/>
    </source>
</evidence>
<evidence type="ECO:0000259" key="14">
    <source>
        <dbReference type="PROSITE" id="PS51233"/>
    </source>
</evidence>
<name>A0A8K0AEX8_BRALA</name>
<dbReference type="PROSITE" id="PS01186">
    <property type="entry name" value="EGF_2"/>
    <property type="match status" value="2"/>
</dbReference>
<evidence type="ECO:0000256" key="5">
    <source>
        <dbReference type="ARBA" id="ARBA00022737"/>
    </source>
</evidence>
<dbReference type="PANTHER" id="PTHR13802:SF52">
    <property type="entry name" value="MUCIN-4"/>
    <property type="match status" value="1"/>
</dbReference>
<dbReference type="InterPro" id="IPR001881">
    <property type="entry name" value="EGF-like_Ca-bd_dom"/>
</dbReference>
<feature type="compositionally biased region" description="Low complexity" evidence="10">
    <location>
        <begin position="125"/>
        <end position="136"/>
    </location>
</feature>
<dbReference type="PROSITE" id="PS00010">
    <property type="entry name" value="ASX_HYDROXYL"/>
    <property type="match status" value="2"/>
</dbReference>
<dbReference type="SUPFAM" id="SSF57196">
    <property type="entry name" value="EGF/Laminin"/>
    <property type="match status" value="2"/>
</dbReference>
<feature type="signal peptide" evidence="11">
    <location>
        <begin position="1"/>
        <end position="31"/>
    </location>
</feature>
<evidence type="ECO:0000256" key="10">
    <source>
        <dbReference type="SAM" id="MobiDB-lite"/>
    </source>
</evidence>
<feature type="compositionally biased region" description="Low complexity" evidence="10">
    <location>
        <begin position="566"/>
        <end position="581"/>
    </location>
</feature>
<dbReference type="InterPro" id="IPR018097">
    <property type="entry name" value="EGF_Ca-bd_CS"/>
</dbReference>
<feature type="compositionally biased region" description="Polar residues" evidence="10">
    <location>
        <begin position="138"/>
        <end position="147"/>
    </location>
</feature>
<evidence type="ECO:0000256" key="2">
    <source>
        <dbReference type="ARBA" id="ARBA00022536"/>
    </source>
</evidence>
<dbReference type="PROSITE" id="PS51233">
    <property type="entry name" value="VWFD"/>
    <property type="match status" value="1"/>
</dbReference>
<evidence type="ECO:0000313" key="15">
    <source>
        <dbReference type="EMBL" id="CAH1273471.1"/>
    </source>
</evidence>
<dbReference type="Pfam" id="PF06119">
    <property type="entry name" value="NIDO"/>
    <property type="match status" value="1"/>
</dbReference>
<feature type="region of interest" description="Disordered" evidence="10">
    <location>
        <begin position="672"/>
        <end position="691"/>
    </location>
</feature>
<feature type="domain" description="EGF-like" evidence="12">
    <location>
        <begin position="1063"/>
        <end position="1101"/>
    </location>
</feature>
<dbReference type="InterPro" id="IPR051495">
    <property type="entry name" value="Epithelial_Barrier/Signaling"/>
</dbReference>
<keyword evidence="8" id="KW-1015">Disulfide bond</keyword>
<dbReference type="OrthoDB" id="4405280at2759"/>
<protein>
    <submittedName>
        <fullName evidence="15">MUC4 protein</fullName>
    </submittedName>
</protein>
<dbReference type="Pfam" id="PF00094">
    <property type="entry name" value="VWD"/>
    <property type="match status" value="1"/>
</dbReference>
<dbReference type="InterPro" id="IPR003886">
    <property type="entry name" value="NIDO_dom"/>
</dbReference>
<feature type="domain" description="EGF-like" evidence="12">
    <location>
        <begin position="1022"/>
        <end position="1062"/>
    </location>
</feature>
<keyword evidence="7" id="KW-0472">Membrane</keyword>
<gene>
    <name evidence="15" type="primary">MUC4</name>
    <name evidence="15" type="ORF">BLAG_LOCUS24804</name>
</gene>
<evidence type="ECO:0000256" key="9">
    <source>
        <dbReference type="PROSITE-ProRule" id="PRU00076"/>
    </source>
</evidence>
<dbReference type="CDD" id="cd00054">
    <property type="entry name" value="EGF_CA"/>
    <property type="match status" value="3"/>
</dbReference>
<dbReference type="GO" id="GO:0005509">
    <property type="term" value="F:calcium ion binding"/>
    <property type="evidence" value="ECO:0007669"/>
    <property type="project" value="InterPro"/>
</dbReference>
<dbReference type="InterPro" id="IPR056619">
    <property type="entry name" value="C8-3_MUC4"/>
</dbReference>
<evidence type="ECO:0000259" key="13">
    <source>
        <dbReference type="PROSITE" id="PS50856"/>
    </source>
</evidence>
<dbReference type="PROSITE" id="PS50856">
    <property type="entry name" value="AMOP"/>
    <property type="match status" value="1"/>
</dbReference>
<reference evidence="15" key="1">
    <citation type="submission" date="2022-01" db="EMBL/GenBank/DDBJ databases">
        <authorList>
            <person name="Braso-Vives M."/>
        </authorList>
    </citation>
    <scope>NUCLEOTIDE SEQUENCE</scope>
</reference>
<dbReference type="InterPro" id="IPR024731">
    <property type="entry name" value="NELL2-like_EGF"/>
</dbReference>
<feature type="region of interest" description="Disordered" evidence="10">
    <location>
        <begin position="310"/>
        <end position="354"/>
    </location>
</feature>
<evidence type="ECO:0000259" key="12">
    <source>
        <dbReference type="PROSITE" id="PS50026"/>
    </source>
</evidence>
<dbReference type="InterPro" id="IPR000152">
    <property type="entry name" value="EGF-type_Asp/Asn_hydroxyl_site"/>
</dbReference>
<dbReference type="Gene3D" id="2.10.25.10">
    <property type="entry name" value="Laminin"/>
    <property type="match status" value="5"/>
</dbReference>
<dbReference type="SUPFAM" id="SSF57184">
    <property type="entry name" value="Growth factor receptor domain"/>
    <property type="match status" value="1"/>
</dbReference>
<feature type="domain" description="EGF-like" evidence="12">
    <location>
        <begin position="885"/>
        <end position="924"/>
    </location>
</feature>
<feature type="region of interest" description="Disordered" evidence="10">
    <location>
        <begin position="54"/>
        <end position="163"/>
    </location>
</feature>
<dbReference type="GO" id="GO:0007160">
    <property type="term" value="P:cell-matrix adhesion"/>
    <property type="evidence" value="ECO:0007669"/>
    <property type="project" value="InterPro"/>
</dbReference>
<feature type="compositionally biased region" description="Low complexity" evidence="10">
    <location>
        <begin position="343"/>
        <end position="354"/>
    </location>
</feature>
<organism evidence="15 16">
    <name type="scientific">Branchiostoma lanceolatum</name>
    <name type="common">Common lancelet</name>
    <name type="synonym">Amphioxus lanceolatum</name>
    <dbReference type="NCBI Taxonomy" id="7740"/>
    <lineage>
        <taxon>Eukaryota</taxon>
        <taxon>Metazoa</taxon>
        <taxon>Chordata</taxon>
        <taxon>Cephalochordata</taxon>
        <taxon>Leptocardii</taxon>
        <taxon>Amphioxiformes</taxon>
        <taxon>Branchiostomatidae</taxon>
        <taxon>Branchiostoma</taxon>
    </lineage>
</organism>
<evidence type="ECO:0000256" key="8">
    <source>
        <dbReference type="ARBA" id="ARBA00023157"/>
    </source>
</evidence>
<dbReference type="InterPro" id="IPR009030">
    <property type="entry name" value="Growth_fac_rcpt_cys_sf"/>
</dbReference>
<proteinExistence type="predicted"/>
<dbReference type="GO" id="GO:0071944">
    <property type="term" value="C:cell periphery"/>
    <property type="evidence" value="ECO:0007669"/>
    <property type="project" value="UniProtKB-ARBA"/>
</dbReference>